<proteinExistence type="predicted"/>
<reference evidence="2 3" key="1">
    <citation type="submission" date="2023-05" db="EMBL/GenBank/DDBJ databases">
        <title>B98-5 Cell Line De Novo Hybrid Assembly: An Optical Mapping Approach.</title>
        <authorList>
            <person name="Kananen K."/>
            <person name="Auerbach J.A."/>
            <person name="Kautto E."/>
            <person name="Blachly J.S."/>
        </authorList>
    </citation>
    <scope>NUCLEOTIDE SEQUENCE [LARGE SCALE GENOMIC DNA]</scope>
    <source>
        <strain evidence="2">B95-8</strain>
        <tissue evidence="2">Cell line</tissue>
    </source>
</reference>
<feature type="compositionally biased region" description="Low complexity" evidence="1">
    <location>
        <begin position="190"/>
        <end position="199"/>
    </location>
</feature>
<feature type="compositionally biased region" description="Gly residues" evidence="1">
    <location>
        <begin position="135"/>
        <end position="145"/>
    </location>
</feature>
<keyword evidence="3" id="KW-1185">Reference proteome</keyword>
<sequence length="281" mass="29016">MPLGKASGQRPPSRQPCPSQVPLSAPLCGALSGSPNDQEFVEQIRSCGQQSSPSQPKKETLWFQLRSTTHGLDEAKPTPQCMLRGWLRAPLPGPAPPAWEGAGAARRGLRGARRTPAAATEEAAAEEEEEEGRGPRTGGLAGGAPGPWAAAAAAGSPRSGLSALLFVSAPGEGRRRDKVTYPAPCPRPASPRSGSLRPGRSCRTRARRAGSAPPGGTPKNRWPRAGKGGGAAVGAQIPARPPPALQPLPWAPEPGARRTHLGRGAAGRRRHPVGVGSVGRD</sequence>
<gene>
    <name evidence="2" type="ORF">P7K49_008371</name>
</gene>
<name>A0ABQ9VY97_SAGOE</name>
<protein>
    <submittedName>
        <fullName evidence="2">Uncharacterized protein</fullName>
    </submittedName>
</protein>
<evidence type="ECO:0000313" key="2">
    <source>
        <dbReference type="EMBL" id="KAK2114105.1"/>
    </source>
</evidence>
<feature type="compositionally biased region" description="Low complexity" evidence="1">
    <location>
        <begin position="146"/>
        <end position="157"/>
    </location>
</feature>
<feature type="compositionally biased region" description="Low complexity" evidence="1">
    <location>
        <begin position="7"/>
        <end position="21"/>
    </location>
</feature>
<dbReference type="Proteomes" id="UP001266305">
    <property type="component" value="Unassembled WGS sequence"/>
</dbReference>
<feature type="compositionally biased region" description="Pro residues" evidence="1">
    <location>
        <begin position="239"/>
        <end position="252"/>
    </location>
</feature>
<feature type="region of interest" description="Disordered" evidence="1">
    <location>
        <begin position="1"/>
        <end position="21"/>
    </location>
</feature>
<comment type="caution">
    <text evidence="2">The sequence shown here is derived from an EMBL/GenBank/DDBJ whole genome shotgun (WGS) entry which is preliminary data.</text>
</comment>
<dbReference type="EMBL" id="JASSZA010000004">
    <property type="protein sequence ID" value="KAK2114105.1"/>
    <property type="molecule type" value="Genomic_DNA"/>
</dbReference>
<organism evidence="2 3">
    <name type="scientific">Saguinus oedipus</name>
    <name type="common">Cotton-top tamarin</name>
    <name type="synonym">Oedipomidas oedipus</name>
    <dbReference type="NCBI Taxonomy" id="9490"/>
    <lineage>
        <taxon>Eukaryota</taxon>
        <taxon>Metazoa</taxon>
        <taxon>Chordata</taxon>
        <taxon>Craniata</taxon>
        <taxon>Vertebrata</taxon>
        <taxon>Euteleostomi</taxon>
        <taxon>Mammalia</taxon>
        <taxon>Eutheria</taxon>
        <taxon>Euarchontoglires</taxon>
        <taxon>Primates</taxon>
        <taxon>Haplorrhini</taxon>
        <taxon>Platyrrhini</taxon>
        <taxon>Cebidae</taxon>
        <taxon>Callitrichinae</taxon>
        <taxon>Saguinus</taxon>
    </lineage>
</organism>
<feature type="region of interest" description="Disordered" evidence="1">
    <location>
        <begin position="94"/>
        <end position="157"/>
    </location>
</feature>
<evidence type="ECO:0000313" key="3">
    <source>
        <dbReference type="Proteomes" id="UP001266305"/>
    </source>
</evidence>
<feature type="region of interest" description="Disordered" evidence="1">
    <location>
        <begin position="169"/>
        <end position="281"/>
    </location>
</feature>
<evidence type="ECO:0000256" key="1">
    <source>
        <dbReference type="SAM" id="MobiDB-lite"/>
    </source>
</evidence>
<feature type="compositionally biased region" description="Basic residues" evidence="1">
    <location>
        <begin position="257"/>
        <end position="272"/>
    </location>
</feature>
<accession>A0ABQ9VY97</accession>